<dbReference type="PANTHER" id="PTHR11842:SF11">
    <property type="entry name" value="MITOTIC SPINDLE ASSEMBLY CHECKPOINT PROTEIN MAD2A"/>
    <property type="match status" value="1"/>
</dbReference>
<evidence type="ECO:0000256" key="4">
    <source>
        <dbReference type="ARBA" id="ARBA00022776"/>
    </source>
</evidence>
<dbReference type="GO" id="GO:0007094">
    <property type="term" value="P:mitotic spindle assembly checkpoint signaling"/>
    <property type="evidence" value="ECO:0007669"/>
    <property type="project" value="TreeGrafter"/>
</dbReference>
<accession>A0A165DDA5</accession>
<dbReference type="Pfam" id="PF02301">
    <property type="entry name" value="HORMA"/>
    <property type="match status" value="1"/>
</dbReference>
<dbReference type="FunCoup" id="A0A165DDA5">
    <property type="interactions" value="761"/>
</dbReference>
<proteinExistence type="inferred from homology"/>
<keyword evidence="5" id="KW-0539">Nucleus</keyword>
<keyword evidence="6" id="KW-0131">Cell cycle</keyword>
<dbReference type="GO" id="GO:0005654">
    <property type="term" value="C:nucleoplasm"/>
    <property type="evidence" value="ECO:0007669"/>
    <property type="project" value="TreeGrafter"/>
</dbReference>
<dbReference type="InterPro" id="IPR045091">
    <property type="entry name" value="Mad2-like"/>
</dbReference>
<dbReference type="GO" id="GO:0051301">
    <property type="term" value="P:cell division"/>
    <property type="evidence" value="ECO:0007669"/>
    <property type="project" value="UniProtKB-KW"/>
</dbReference>
<dbReference type="Proteomes" id="UP000076842">
    <property type="component" value="Unassembled WGS sequence"/>
</dbReference>
<dbReference type="InParanoid" id="A0A165DDA5"/>
<evidence type="ECO:0000256" key="6">
    <source>
        <dbReference type="ARBA" id="ARBA00023306"/>
    </source>
</evidence>
<name>A0A165DDA5_9BASI</name>
<comment type="subcellular location">
    <subcellularLocation>
        <location evidence="1">Nucleus</location>
    </subcellularLocation>
</comment>
<protein>
    <submittedName>
        <fullName evidence="8">Mitotic spindle checkpoint protein MAD2</fullName>
    </submittedName>
</protein>
<dbReference type="OrthoDB" id="1806at2759"/>
<reference evidence="8 9" key="1">
    <citation type="journal article" date="2016" name="Mol. Biol. Evol.">
        <title>Comparative Genomics of Early-Diverging Mushroom-Forming Fungi Provides Insights into the Origins of Lignocellulose Decay Capabilities.</title>
        <authorList>
            <person name="Nagy L.G."/>
            <person name="Riley R."/>
            <person name="Tritt A."/>
            <person name="Adam C."/>
            <person name="Daum C."/>
            <person name="Floudas D."/>
            <person name="Sun H."/>
            <person name="Yadav J.S."/>
            <person name="Pangilinan J."/>
            <person name="Larsson K.H."/>
            <person name="Matsuura K."/>
            <person name="Barry K."/>
            <person name="Labutti K."/>
            <person name="Kuo R."/>
            <person name="Ohm R.A."/>
            <person name="Bhattacharya S.S."/>
            <person name="Shirouzu T."/>
            <person name="Yoshinaga Y."/>
            <person name="Martin F.M."/>
            <person name="Grigoriev I.V."/>
            <person name="Hibbett D.S."/>
        </authorList>
    </citation>
    <scope>NUCLEOTIDE SEQUENCE [LARGE SCALE GENOMIC DNA]</scope>
    <source>
        <strain evidence="8 9">HHB12733</strain>
    </source>
</reference>
<keyword evidence="3" id="KW-0132">Cell division</keyword>
<gene>
    <name evidence="8" type="ORF">CALCODRAFT_459045</name>
</gene>
<dbReference type="PANTHER" id="PTHR11842">
    <property type="entry name" value="MITOTIC SPINDLE ASSEMBLY CHECKPOINT PROTEIN MAD2"/>
    <property type="match status" value="1"/>
</dbReference>
<dbReference type="STRING" id="1353952.A0A165DDA5"/>
<evidence type="ECO:0000256" key="2">
    <source>
        <dbReference type="ARBA" id="ARBA00010348"/>
    </source>
</evidence>
<dbReference type="GO" id="GO:0000776">
    <property type="term" value="C:kinetochore"/>
    <property type="evidence" value="ECO:0007669"/>
    <property type="project" value="TreeGrafter"/>
</dbReference>
<evidence type="ECO:0000313" key="8">
    <source>
        <dbReference type="EMBL" id="KZT52561.1"/>
    </source>
</evidence>
<comment type="similarity">
    <text evidence="2">Belongs to the MAD2 family.</text>
</comment>
<evidence type="ECO:0000256" key="1">
    <source>
        <dbReference type="ARBA" id="ARBA00004123"/>
    </source>
</evidence>
<organism evidence="8 9">
    <name type="scientific">Calocera cornea HHB12733</name>
    <dbReference type="NCBI Taxonomy" id="1353952"/>
    <lineage>
        <taxon>Eukaryota</taxon>
        <taxon>Fungi</taxon>
        <taxon>Dikarya</taxon>
        <taxon>Basidiomycota</taxon>
        <taxon>Agaricomycotina</taxon>
        <taxon>Dacrymycetes</taxon>
        <taxon>Dacrymycetales</taxon>
        <taxon>Dacrymycetaceae</taxon>
        <taxon>Calocera</taxon>
    </lineage>
</organism>
<dbReference type="InterPro" id="IPR003511">
    <property type="entry name" value="HORMA_dom"/>
</dbReference>
<dbReference type="InterPro" id="IPR036570">
    <property type="entry name" value="HORMA_dom_sf"/>
</dbReference>
<dbReference type="EMBL" id="KV424062">
    <property type="protein sequence ID" value="KZT52561.1"/>
    <property type="molecule type" value="Genomic_DNA"/>
</dbReference>
<evidence type="ECO:0000256" key="5">
    <source>
        <dbReference type="ARBA" id="ARBA00023242"/>
    </source>
</evidence>
<dbReference type="Gene3D" id="3.30.900.10">
    <property type="entry name" value="HORMA domain"/>
    <property type="match status" value="1"/>
</dbReference>
<dbReference type="AlphaFoldDB" id="A0A165DDA5"/>
<dbReference type="GO" id="GO:0033597">
    <property type="term" value="C:mitotic checkpoint complex"/>
    <property type="evidence" value="ECO:0007669"/>
    <property type="project" value="UniProtKB-ARBA"/>
</dbReference>
<dbReference type="PROSITE" id="PS50815">
    <property type="entry name" value="HORMA"/>
    <property type="match status" value="1"/>
</dbReference>
<keyword evidence="4" id="KW-0498">Mitosis</keyword>
<evidence type="ECO:0000313" key="9">
    <source>
        <dbReference type="Proteomes" id="UP000076842"/>
    </source>
</evidence>
<feature type="domain" description="HORMA" evidence="7">
    <location>
        <begin position="14"/>
        <end position="203"/>
    </location>
</feature>
<dbReference type="SUPFAM" id="SSF56019">
    <property type="entry name" value="The spindle assembly checkpoint protein mad2"/>
    <property type="match status" value="1"/>
</dbReference>
<dbReference type="GO" id="GO:0005737">
    <property type="term" value="C:cytoplasm"/>
    <property type="evidence" value="ECO:0007669"/>
    <property type="project" value="TreeGrafter"/>
</dbReference>
<evidence type="ECO:0000256" key="3">
    <source>
        <dbReference type="ARBA" id="ARBA00022618"/>
    </source>
</evidence>
<sequence length="209" mass="23012">MPVAQKTKANITLKGSTEVVTEFFKYAVNSILFNRGVYPADDFNMVKKYGLVVLVTSDEALSAYLEKILTQVREWLVKGSIARIVLAIVSKESRVTLERWQFDVDVTKPSATEGGGSAPPAKPESEINAEIRAIIKQIVSSVTYLPTLSEPCAFNILAYTSADAEVPEGEWLDTDPHAIEAGKAEAVKLRSFSTNHHKVEAMVAYRYEG</sequence>
<evidence type="ECO:0000259" key="7">
    <source>
        <dbReference type="PROSITE" id="PS50815"/>
    </source>
</evidence>
<keyword evidence="9" id="KW-1185">Reference proteome</keyword>
<dbReference type="FunFam" id="3.30.900.10:FF:000002">
    <property type="entry name" value="Mitotic spindle assembly checkpoint protein MAD2A"/>
    <property type="match status" value="1"/>
</dbReference>